<evidence type="ECO:0000313" key="2">
    <source>
        <dbReference type="EMBL" id="MBK4717455.1"/>
    </source>
</evidence>
<comment type="caution">
    <text evidence="2">The sequence shown here is derived from an EMBL/GenBank/DDBJ whole genome shotgun (WGS) entry which is preliminary data.</text>
</comment>
<protein>
    <recommendedName>
        <fullName evidence="4">Relaxase/mobilization nuclease domain-containing protein</fullName>
    </recommendedName>
</protein>
<feature type="compositionally biased region" description="Basic and acidic residues" evidence="1">
    <location>
        <begin position="417"/>
        <end position="427"/>
    </location>
</feature>
<organism evidence="2 3">
    <name type="scientific">Azospirillum aestuarii</name>
    <dbReference type="NCBI Taxonomy" id="2802052"/>
    <lineage>
        <taxon>Bacteria</taxon>
        <taxon>Pseudomonadati</taxon>
        <taxon>Pseudomonadota</taxon>
        <taxon>Alphaproteobacteria</taxon>
        <taxon>Rhodospirillales</taxon>
        <taxon>Azospirillaceae</taxon>
        <taxon>Azospirillum</taxon>
    </lineage>
</organism>
<feature type="compositionally biased region" description="Basic and acidic residues" evidence="1">
    <location>
        <begin position="550"/>
        <end position="559"/>
    </location>
</feature>
<dbReference type="EMBL" id="JAEPIV010000001">
    <property type="protein sequence ID" value="MBK4717455.1"/>
    <property type="molecule type" value="Genomic_DNA"/>
</dbReference>
<evidence type="ECO:0000256" key="1">
    <source>
        <dbReference type="SAM" id="MobiDB-lite"/>
    </source>
</evidence>
<sequence length="720" mass="77434">MIIKTTQRGEAAWLSAHLTRTDANEAVTIIDGRGVVALDVHVALRQFEAQWRIANSRARDFLVHASISPAQPLSNDQWADAWGLYEEQHGLFGQPYIEVEHAKPGDSGRPSHRHRAYLRIRPDGRAVHLGHSFQANEVVARLCELRFGHPLTKGAHNRAVVAYLEQHGYSDDAGQLHGLTERRRPRAGRSEAEAQQESRSGSRKATAAECAAAAWQLADSPQARRAALAEAGFVLARGDRRNAVLAVDAAGEAWALHRLLAAGERGAWTAARVRKELEGVVDALPTVEELRGRLRKGPGPERVRSPSEETGGFAAHLVTSPAERKEPVAPAPVDDADSYWPTEPDNVSPRRPSLAPIVCRLGAGASVLTASSAAAPSVGEDVGEMVEDVPQAEPVRSAVTLPPVSPAGAAIMAPPSENRHESGHDASRTQATVRVAAPVPRQARPLAEDKAPRMAASASAGPPSSSAALQNRPAPVRDRRVSPAGRNGDHTGVRRRSLAPVPTQDHGSARPPASHSAQNQPIRPPAPDRSEWGDQRRPSVPPPPSVPSLDEGRRRKAEAAKTAARRIRDLTARGSRPPAPAGEAPSSVELVLADRLGSYVGALLDWWKARNDDTSRVEEAQERLRRAWQDLVATARLLLRRSGGSGTTEEACGALTQALTRSRPEARTAHERWLDRAYQPAAVPAPEADPAARASSHIRRVATNVVPRPSEPPERTPQGE</sequence>
<keyword evidence="3" id="KW-1185">Reference proteome</keyword>
<name>A0ABS1HRK1_9PROT</name>
<feature type="region of interest" description="Disordered" evidence="1">
    <location>
        <begin position="680"/>
        <end position="720"/>
    </location>
</feature>
<reference evidence="2 3" key="1">
    <citation type="submission" date="2021-01" db="EMBL/GenBank/DDBJ databases">
        <title>Azospirillum sp. YIM DDC1 draft genome.</title>
        <authorList>
            <person name="Wang Y.-X."/>
        </authorList>
    </citation>
    <scope>NUCLEOTIDE SEQUENCE [LARGE SCALE GENOMIC DNA]</scope>
    <source>
        <strain evidence="2 3">YIM DDC1</strain>
    </source>
</reference>
<feature type="compositionally biased region" description="Basic and acidic residues" evidence="1">
    <location>
        <begin position="526"/>
        <end position="537"/>
    </location>
</feature>
<feature type="compositionally biased region" description="Low complexity" evidence="1">
    <location>
        <begin position="680"/>
        <end position="694"/>
    </location>
</feature>
<accession>A0ABS1HRK1</accession>
<feature type="compositionally biased region" description="Basic and acidic residues" evidence="1">
    <location>
        <begin position="475"/>
        <end position="492"/>
    </location>
</feature>
<dbReference type="RefSeq" id="WP_200483854.1">
    <property type="nucleotide sequence ID" value="NZ_JAEPIV010000001.1"/>
</dbReference>
<feature type="region of interest" description="Disordered" evidence="1">
    <location>
        <begin position="173"/>
        <end position="205"/>
    </location>
</feature>
<gene>
    <name evidence="2" type="ORF">JJL56_01090</name>
</gene>
<dbReference type="Proteomes" id="UP000654452">
    <property type="component" value="Unassembled WGS sequence"/>
</dbReference>
<proteinExistence type="predicted"/>
<feature type="region of interest" description="Disordered" evidence="1">
    <location>
        <begin position="400"/>
        <end position="585"/>
    </location>
</feature>
<evidence type="ECO:0008006" key="4">
    <source>
        <dbReference type="Google" id="ProtNLM"/>
    </source>
</evidence>
<feature type="compositionally biased region" description="Low complexity" evidence="1">
    <location>
        <begin position="453"/>
        <end position="468"/>
    </location>
</feature>
<feature type="region of interest" description="Disordered" evidence="1">
    <location>
        <begin position="321"/>
        <end position="352"/>
    </location>
</feature>
<evidence type="ECO:0000313" key="3">
    <source>
        <dbReference type="Proteomes" id="UP000654452"/>
    </source>
</evidence>